<dbReference type="GO" id="GO:1900753">
    <property type="term" value="P:doxorubicin transport"/>
    <property type="evidence" value="ECO:0007669"/>
    <property type="project" value="InterPro"/>
</dbReference>
<gene>
    <name evidence="6" type="ORF">Nans01_43920</name>
</gene>
<dbReference type="Gene3D" id="3.40.50.300">
    <property type="entry name" value="P-loop containing nucleotide triphosphate hydrolases"/>
    <property type="match status" value="1"/>
</dbReference>
<dbReference type="GO" id="GO:0005524">
    <property type="term" value="F:ATP binding"/>
    <property type="evidence" value="ECO:0007669"/>
    <property type="project" value="UniProtKB-KW"/>
</dbReference>
<comment type="similarity">
    <text evidence="4">Belongs to the ABC transporter superfamily. Drug exporter-1 (DrugE1) (TC 3.A.1.105) family.</text>
</comment>
<dbReference type="InterPro" id="IPR025302">
    <property type="entry name" value="DrrA1/2-like_C"/>
</dbReference>
<dbReference type="InterPro" id="IPR027417">
    <property type="entry name" value="P-loop_NTPase"/>
</dbReference>
<dbReference type="Pfam" id="PF13732">
    <property type="entry name" value="DrrA1-3_C"/>
    <property type="match status" value="1"/>
</dbReference>
<keyword evidence="7" id="KW-1185">Reference proteome</keyword>
<keyword evidence="1" id="KW-0813">Transport</keyword>
<reference evidence="6" key="1">
    <citation type="submission" date="2023-02" db="EMBL/GenBank/DDBJ databases">
        <title>Nocardiopsis ansamitocini NBRC 112285.</title>
        <authorList>
            <person name="Ichikawa N."/>
            <person name="Sato H."/>
            <person name="Tonouchi N."/>
        </authorList>
    </citation>
    <scope>NUCLEOTIDE SEQUENCE</scope>
    <source>
        <strain evidence="6">NBRC 112285</strain>
    </source>
</reference>
<dbReference type="PANTHER" id="PTHR43582:SF2">
    <property type="entry name" value="LINEARMYCIN RESISTANCE ATP-BINDING PROTEIN LNRL"/>
    <property type="match status" value="1"/>
</dbReference>
<dbReference type="RefSeq" id="WP_285761585.1">
    <property type="nucleotide sequence ID" value="NZ_BSQG01000011.1"/>
</dbReference>
<feature type="domain" description="ABC transporter" evidence="5">
    <location>
        <begin position="15"/>
        <end position="245"/>
    </location>
</feature>
<dbReference type="NCBIfam" id="TIGR01188">
    <property type="entry name" value="drrA"/>
    <property type="match status" value="1"/>
</dbReference>
<evidence type="ECO:0000256" key="2">
    <source>
        <dbReference type="ARBA" id="ARBA00022741"/>
    </source>
</evidence>
<dbReference type="SUPFAM" id="SSF52540">
    <property type="entry name" value="P-loop containing nucleoside triphosphate hydrolases"/>
    <property type="match status" value="1"/>
</dbReference>
<dbReference type="Proteomes" id="UP001165092">
    <property type="component" value="Unassembled WGS sequence"/>
</dbReference>
<dbReference type="InterPro" id="IPR003593">
    <property type="entry name" value="AAA+_ATPase"/>
</dbReference>
<keyword evidence="2" id="KW-0547">Nucleotide-binding</keyword>
<dbReference type="PROSITE" id="PS50893">
    <property type="entry name" value="ABC_TRANSPORTER_2"/>
    <property type="match status" value="1"/>
</dbReference>
<protein>
    <submittedName>
        <fullName evidence="6">Daunorubicin resistance protein DrrA family ABC transporter ATP-binding protein</fullName>
    </submittedName>
</protein>
<dbReference type="PANTHER" id="PTHR43582">
    <property type="entry name" value="LINEARMYCIN RESISTANCE ATP-BINDING PROTEIN LNRL"/>
    <property type="match status" value="1"/>
</dbReference>
<dbReference type="GO" id="GO:0043215">
    <property type="term" value="P:daunorubicin transport"/>
    <property type="evidence" value="ECO:0007669"/>
    <property type="project" value="InterPro"/>
</dbReference>
<comment type="caution">
    <text evidence="6">The sequence shown here is derived from an EMBL/GenBank/DDBJ whole genome shotgun (WGS) entry which is preliminary data.</text>
</comment>
<evidence type="ECO:0000313" key="6">
    <source>
        <dbReference type="EMBL" id="GLU50041.1"/>
    </source>
</evidence>
<dbReference type="GO" id="GO:0016887">
    <property type="term" value="F:ATP hydrolysis activity"/>
    <property type="evidence" value="ECO:0007669"/>
    <property type="project" value="InterPro"/>
</dbReference>
<sequence>MTHSGVPGGNAAPAVSARGLHKRYDEVEAVKGVDFEVEPGEIFGFLGPNGAGKSTVIKMLCTLLTPTGGSASVGGYDVVHQRQEVRRTIGLVFQEQTLDRYLTGRQNLRFHAEIYAVPKHLVEERIDRAIETVGLGSHKDRIVGTYSGGLRRRLEIARGLLHSPRVLFLDEPTIGLDPQTRQAIWEGIREINERDGVTVFMTTHYLEEAENCQRIAIIDEGSIAVLDSPRALKESVGKDRVEMVSAEADALGAVLLDRFGIAPQIEGENVVFTVAEGEEFVPRLFADLKFPVRSIRVTPPSLDDVFLEYTGSTIRAAEAQAEHSREARAVAR</sequence>
<dbReference type="AlphaFoldDB" id="A0A9W6UIL0"/>
<evidence type="ECO:0000256" key="3">
    <source>
        <dbReference type="ARBA" id="ARBA00022840"/>
    </source>
</evidence>
<organism evidence="6 7">
    <name type="scientific">Nocardiopsis ansamitocini</name>
    <dbReference type="NCBI Taxonomy" id="1670832"/>
    <lineage>
        <taxon>Bacteria</taxon>
        <taxon>Bacillati</taxon>
        <taxon>Actinomycetota</taxon>
        <taxon>Actinomycetes</taxon>
        <taxon>Streptosporangiales</taxon>
        <taxon>Nocardiopsidaceae</taxon>
        <taxon>Nocardiopsis</taxon>
    </lineage>
</organism>
<dbReference type="EMBL" id="BSQG01000011">
    <property type="protein sequence ID" value="GLU50041.1"/>
    <property type="molecule type" value="Genomic_DNA"/>
</dbReference>
<dbReference type="InterPro" id="IPR005894">
    <property type="entry name" value="DrrA"/>
</dbReference>
<dbReference type="SMART" id="SM00382">
    <property type="entry name" value="AAA"/>
    <property type="match status" value="1"/>
</dbReference>
<accession>A0A9W6UIL0</accession>
<dbReference type="InterPro" id="IPR003439">
    <property type="entry name" value="ABC_transporter-like_ATP-bd"/>
</dbReference>
<evidence type="ECO:0000256" key="1">
    <source>
        <dbReference type="ARBA" id="ARBA00022448"/>
    </source>
</evidence>
<proteinExistence type="inferred from homology"/>
<evidence type="ECO:0000256" key="4">
    <source>
        <dbReference type="ARBA" id="ARBA00049985"/>
    </source>
</evidence>
<dbReference type="Pfam" id="PF00005">
    <property type="entry name" value="ABC_tran"/>
    <property type="match status" value="1"/>
</dbReference>
<evidence type="ECO:0000259" key="5">
    <source>
        <dbReference type="PROSITE" id="PS50893"/>
    </source>
</evidence>
<evidence type="ECO:0000313" key="7">
    <source>
        <dbReference type="Proteomes" id="UP001165092"/>
    </source>
</evidence>
<keyword evidence="3 6" id="KW-0067">ATP-binding</keyword>
<name>A0A9W6UIL0_9ACTN</name>